<feature type="compositionally biased region" description="Low complexity" evidence="1">
    <location>
        <begin position="495"/>
        <end position="508"/>
    </location>
</feature>
<name>A0A1J4NY01_9ACTN</name>
<evidence type="ECO:0000256" key="2">
    <source>
        <dbReference type="SAM" id="Phobius"/>
    </source>
</evidence>
<evidence type="ECO:0000313" key="3">
    <source>
        <dbReference type="EMBL" id="OIJ67409.1"/>
    </source>
</evidence>
<feature type="compositionally biased region" description="Pro residues" evidence="1">
    <location>
        <begin position="696"/>
        <end position="709"/>
    </location>
</feature>
<comment type="caution">
    <text evidence="3">The sequence shown here is derived from an EMBL/GenBank/DDBJ whole genome shotgun (WGS) entry which is preliminary data.</text>
</comment>
<keyword evidence="4" id="KW-1185">Reference proteome</keyword>
<reference evidence="3" key="1">
    <citation type="submission" date="2016-10" db="EMBL/GenBank/DDBJ databases">
        <title>Genome sequence of Streptomyces mangrovisoli MUSC 149.</title>
        <authorList>
            <person name="Lee L.-H."/>
            <person name="Ser H.-L."/>
        </authorList>
    </citation>
    <scope>NUCLEOTIDE SEQUENCE [LARGE SCALE GENOMIC DNA]</scope>
    <source>
        <strain evidence="3">MUSC 149</strain>
    </source>
</reference>
<feature type="compositionally biased region" description="Pro residues" evidence="1">
    <location>
        <begin position="744"/>
        <end position="756"/>
    </location>
</feature>
<proteinExistence type="predicted"/>
<dbReference type="AlphaFoldDB" id="A0A1J4NY01"/>
<dbReference type="InterPro" id="IPR045931">
    <property type="entry name" value="DUF6350"/>
</dbReference>
<feature type="transmembrane region" description="Helical" evidence="2">
    <location>
        <begin position="192"/>
        <end position="212"/>
    </location>
</feature>
<keyword evidence="2" id="KW-0472">Membrane</keyword>
<feature type="compositionally biased region" description="Basic and acidic residues" evidence="1">
    <location>
        <begin position="646"/>
        <end position="677"/>
    </location>
</feature>
<accession>A0A1J4NY01</accession>
<dbReference type="RefSeq" id="WP_071369837.1">
    <property type="nucleotide sequence ID" value="NZ_LAVA02000026.1"/>
</dbReference>
<feature type="compositionally biased region" description="Low complexity" evidence="1">
    <location>
        <begin position="573"/>
        <end position="585"/>
    </location>
</feature>
<dbReference type="Proteomes" id="UP000034196">
    <property type="component" value="Unassembled WGS sequence"/>
</dbReference>
<protein>
    <recommendedName>
        <fullName evidence="5">Integral membrane protein</fullName>
    </recommendedName>
</protein>
<feature type="transmembrane region" description="Helical" evidence="2">
    <location>
        <begin position="448"/>
        <end position="469"/>
    </location>
</feature>
<keyword evidence="2" id="KW-1133">Transmembrane helix</keyword>
<feature type="region of interest" description="Disordered" evidence="1">
    <location>
        <begin position="122"/>
        <end position="155"/>
    </location>
</feature>
<feature type="region of interest" description="Disordered" evidence="1">
    <location>
        <begin position="478"/>
        <end position="626"/>
    </location>
</feature>
<feature type="transmembrane region" description="Helical" evidence="2">
    <location>
        <begin position="97"/>
        <end position="116"/>
    </location>
</feature>
<sequence length="756" mass="78290">MTVVIHTTDRRRPPLPLLFTRMRGRSPGLAAGLLGGVLAAALGLGSFAVLVTVVWISSPYPDSGPGGALHVAAALWLLAHGVELVRTDTLSGAPAPVGVTPLLLLALPVWLVYRAARDAVLPPGDESDESDERAERAETTRGTGRPRREAPPVPPVPARTAWTGVLVGYLAVGCATALYATGGELRPEWSRVAVCLPLLVGAAAGVGVWSAYGRPRDPVLSVLVLLPGRLRRLVLGPAAPVRPAAAARAAAAGTAVLVGGGALLAAVSLAWHGGAARGAFTHLTDGVSGRFAVLLLCLALVPNAAVWGAAYGVGPGFLLGAGHAVGPLSSAPAPLLPPFPLLAAVPEAGSGGPLNWAAALVPVAAGVTVGWFTAGAAVARRREPVRDERTLPLRRRAPGGMRVPVWSVGRTATTTALAALLCGVALAVLAALAGGRLGVAALSGFGPVWWATGAATLGWLTLVAVPVALAGRLVRLRARGGEPEPPPADARRRTGTPQTAQTAQTARPPQEKPHPAVTAPGGRWFRRLRRPAGPGAAQVARTTREETGPDGAPERRWSRRPRRPLRPGAVQPAGAARGESGQGAAASGGGWWSRRLRRPAGSGAARSVHAARGESGQGAAAPGGGWWSRYLRRPVASAAAKAAPTVREEPGPDMAPERRWFRRPWRPDRLRRGERRPGGGPRLPSPGRARRDRSAPPVPTLPAPTPPEPDFYDHEESYDILPAEPPDGGRGHDGSDGPWWAAPPHVPRPPEPPRQS</sequence>
<feature type="transmembrane region" description="Helical" evidence="2">
    <location>
        <begin position="161"/>
        <end position="180"/>
    </location>
</feature>
<evidence type="ECO:0000256" key="1">
    <source>
        <dbReference type="SAM" id="MobiDB-lite"/>
    </source>
</evidence>
<feature type="region of interest" description="Disordered" evidence="1">
    <location>
        <begin position="640"/>
        <end position="756"/>
    </location>
</feature>
<feature type="transmembrane region" description="Helical" evidence="2">
    <location>
        <begin position="291"/>
        <end position="310"/>
    </location>
</feature>
<gene>
    <name evidence="3" type="ORF">WN71_012510</name>
</gene>
<feature type="transmembrane region" description="Helical" evidence="2">
    <location>
        <begin position="29"/>
        <end position="56"/>
    </location>
</feature>
<feature type="transmembrane region" description="Helical" evidence="2">
    <location>
        <begin position="246"/>
        <end position="271"/>
    </location>
</feature>
<feature type="transmembrane region" description="Helical" evidence="2">
    <location>
        <begin position="417"/>
        <end position="442"/>
    </location>
</feature>
<evidence type="ECO:0008006" key="5">
    <source>
        <dbReference type="Google" id="ProtNLM"/>
    </source>
</evidence>
<feature type="transmembrane region" description="Helical" evidence="2">
    <location>
        <begin position="68"/>
        <end position="85"/>
    </location>
</feature>
<feature type="transmembrane region" description="Helical" evidence="2">
    <location>
        <begin position="356"/>
        <end position="379"/>
    </location>
</feature>
<organism evidence="3 4">
    <name type="scientific">Streptomyces mangrovisoli</name>
    <dbReference type="NCBI Taxonomy" id="1428628"/>
    <lineage>
        <taxon>Bacteria</taxon>
        <taxon>Bacillati</taxon>
        <taxon>Actinomycetota</taxon>
        <taxon>Actinomycetes</taxon>
        <taxon>Kitasatosporales</taxon>
        <taxon>Streptomycetaceae</taxon>
        <taxon>Streptomyces</taxon>
    </lineage>
</organism>
<dbReference type="STRING" id="1428628.WN71_012510"/>
<evidence type="ECO:0000313" key="4">
    <source>
        <dbReference type="Proteomes" id="UP000034196"/>
    </source>
</evidence>
<keyword evidence="2" id="KW-0812">Transmembrane</keyword>
<dbReference type="Pfam" id="PF19877">
    <property type="entry name" value="DUF6350"/>
    <property type="match status" value="1"/>
</dbReference>
<feature type="compositionally biased region" description="Basic and acidic residues" evidence="1">
    <location>
        <begin position="542"/>
        <end position="556"/>
    </location>
</feature>
<dbReference type="EMBL" id="LAVA02000026">
    <property type="protein sequence ID" value="OIJ67409.1"/>
    <property type="molecule type" value="Genomic_DNA"/>
</dbReference>